<protein>
    <recommendedName>
        <fullName evidence="8">Abasic site processing protein</fullName>
        <ecNumber evidence="8">3.4.-.-</ecNumber>
    </recommendedName>
</protein>
<evidence type="ECO:0000313" key="10">
    <source>
        <dbReference type="EMBL" id="SUE37431.1"/>
    </source>
</evidence>
<name>A0A379MUF5_9PROT</name>
<proteinExistence type="inferred from homology"/>
<dbReference type="InterPro" id="IPR003738">
    <property type="entry name" value="SRAP"/>
</dbReference>
<evidence type="ECO:0000256" key="5">
    <source>
        <dbReference type="ARBA" id="ARBA00023124"/>
    </source>
</evidence>
<dbReference type="InterPro" id="IPR036590">
    <property type="entry name" value="SRAP-like"/>
</dbReference>
<evidence type="ECO:0000256" key="9">
    <source>
        <dbReference type="SAM" id="MobiDB-lite"/>
    </source>
</evidence>
<dbReference type="PANTHER" id="PTHR13604:SF0">
    <property type="entry name" value="ABASIC SITE PROCESSING PROTEIN HMCES"/>
    <property type="match status" value="1"/>
</dbReference>
<dbReference type="Gene3D" id="3.90.1680.10">
    <property type="entry name" value="SOS response associated peptidase-like"/>
    <property type="match status" value="1"/>
</dbReference>
<dbReference type="Proteomes" id="UP000254919">
    <property type="component" value="Unassembled WGS sequence"/>
</dbReference>
<evidence type="ECO:0000256" key="8">
    <source>
        <dbReference type="RuleBase" id="RU364100"/>
    </source>
</evidence>
<evidence type="ECO:0000256" key="2">
    <source>
        <dbReference type="ARBA" id="ARBA00022670"/>
    </source>
</evidence>
<dbReference type="PANTHER" id="PTHR13604">
    <property type="entry name" value="DC12-RELATED"/>
    <property type="match status" value="1"/>
</dbReference>
<evidence type="ECO:0000256" key="3">
    <source>
        <dbReference type="ARBA" id="ARBA00022763"/>
    </source>
</evidence>
<feature type="region of interest" description="Disordered" evidence="9">
    <location>
        <begin position="229"/>
        <end position="251"/>
    </location>
</feature>
<evidence type="ECO:0000313" key="11">
    <source>
        <dbReference type="Proteomes" id="UP000254919"/>
    </source>
</evidence>
<dbReference type="GO" id="GO:0008233">
    <property type="term" value="F:peptidase activity"/>
    <property type="evidence" value="ECO:0007669"/>
    <property type="project" value="UniProtKB-KW"/>
</dbReference>
<dbReference type="EC" id="3.4.-.-" evidence="8"/>
<keyword evidence="4 8" id="KW-0378">Hydrolase</keyword>
<dbReference type="GO" id="GO:0006508">
    <property type="term" value="P:proteolysis"/>
    <property type="evidence" value="ECO:0007669"/>
    <property type="project" value="UniProtKB-KW"/>
</dbReference>
<evidence type="ECO:0000256" key="7">
    <source>
        <dbReference type="ARBA" id="ARBA00023239"/>
    </source>
</evidence>
<dbReference type="EMBL" id="UGVN01000001">
    <property type="protein sequence ID" value="SUE37431.1"/>
    <property type="molecule type" value="Genomic_DNA"/>
</dbReference>
<evidence type="ECO:0000256" key="6">
    <source>
        <dbReference type="ARBA" id="ARBA00023125"/>
    </source>
</evidence>
<accession>A0A379MUF5</accession>
<keyword evidence="6" id="KW-0238">DNA-binding</keyword>
<keyword evidence="2 8" id="KW-0645">Protease</keyword>
<dbReference type="SUPFAM" id="SSF143081">
    <property type="entry name" value="BB1717-like"/>
    <property type="match status" value="1"/>
</dbReference>
<dbReference type="GO" id="GO:0106300">
    <property type="term" value="P:protein-DNA covalent cross-linking repair"/>
    <property type="evidence" value="ECO:0007669"/>
    <property type="project" value="InterPro"/>
</dbReference>
<organism evidence="10 11">
    <name type="scientific">Roseomonas mucosa</name>
    <dbReference type="NCBI Taxonomy" id="207340"/>
    <lineage>
        <taxon>Bacteria</taxon>
        <taxon>Pseudomonadati</taxon>
        <taxon>Pseudomonadota</taxon>
        <taxon>Alphaproteobacteria</taxon>
        <taxon>Acetobacterales</taxon>
        <taxon>Roseomonadaceae</taxon>
        <taxon>Roseomonas</taxon>
    </lineage>
</organism>
<dbReference type="AlphaFoldDB" id="A0A379MUF5"/>
<dbReference type="GO" id="GO:0003697">
    <property type="term" value="F:single-stranded DNA binding"/>
    <property type="evidence" value="ECO:0007669"/>
    <property type="project" value="InterPro"/>
</dbReference>
<keyword evidence="5" id="KW-0190">Covalent protein-DNA linkage</keyword>
<evidence type="ECO:0000256" key="4">
    <source>
        <dbReference type="ARBA" id="ARBA00022801"/>
    </source>
</evidence>
<gene>
    <name evidence="10" type="primary">yedK</name>
    <name evidence="10" type="ORF">NCTC13291_00148</name>
</gene>
<dbReference type="Pfam" id="PF02586">
    <property type="entry name" value="SRAP"/>
    <property type="match status" value="1"/>
</dbReference>
<comment type="similarity">
    <text evidence="1 8">Belongs to the SOS response-associated peptidase family.</text>
</comment>
<dbReference type="GO" id="GO:0016829">
    <property type="term" value="F:lyase activity"/>
    <property type="evidence" value="ECO:0007669"/>
    <property type="project" value="UniProtKB-KW"/>
</dbReference>
<evidence type="ECO:0000256" key="1">
    <source>
        <dbReference type="ARBA" id="ARBA00008136"/>
    </source>
</evidence>
<keyword evidence="7" id="KW-0456">Lyase</keyword>
<sequence>MGWLQRPADTRSRIMCGRYYLEASPAKLEKQFSPKNPLPNHPANYNVAPTQESLVLRFNPATGERSLDPLRWGLVPRWAKDASGAAKLMNARSEGVAEKPSFRDAFAKRRCLVPADGFYEWRQEGPGPKQPYAIALRSGETMALAGLWEGWKQPDGSWLRTYTIVTTEATGKITALHHRTPVILPPEHWDAWLGERESGTEGLLGLMQALDAEKLRVWPVSKRVNRFSENGPSLLAPVSDAQPPEGLNDPP</sequence>
<reference evidence="10 11" key="1">
    <citation type="submission" date="2018-06" db="EMBL/GenBank/DDBJ databases">
        <authorList>
            <consortium name="Pathogen Informatics"/>
            <person name="Doyle S."/>
        </authorList>
    </citation>
    <scope>NUCLEOTIDE SEQUENCE [LARGE SCALE GENOMIC DNA]</scope>
    <source>
        <strain evidence="10 11">NCTC13291</strain>
    </source>
</reference>
<keyword evidence="3" id="KW-0227">DNA damage</keyword>